<reference evidence="3" key="1">
    <citation type="submission" date="2023-08" db="EMBL/GenBank/DDBJ databases">
        <title>Chromosome-level Genome Assembly of mud carp (Cirrhinus molitorella).</title>
        <authorList>
            <person name="Liu H."/>
        </authorList>
    </citation>
    <scope>NUCLEOTIDE SEQUENCE</scope>
    <source>
        <strain evidence="3">Prfri</strain>
        <tissue evidence="3">Muscle</tissue>
    </source>
</reference>
<evidence type="ECO:0000313" key="4">
    <source>
        <dbReference type="Proteomes" id="UP001187343"/>
    </source>
</evidence>
<feature type="signal peptide" evidence="2">
    <location>
        <begin position="1"/>
        <end position="21"/>
    </location>
</feature>
<accession>A0AA88TFY8</accession>
<gene>
    <name evidence="3" type="ORF">Q8A67_017744</name>
</gene>
<proteinExistence type="predicted"/>
<organism evidence="3 4">
    <name type="scientific">Cirrhinus molitorella</name>
    <name type="common">mud carp</name>
    <dbReference type="NCBI Taxonomy" id="172907"/>
    <lineage>
        <taxon>Eukaryota</taxon>
        <taxon>Metazoa</taxon>
        <taxon>Chordata</taxon>
        <taxon>Craniata</taxon>
        <taxon>Vertebrata</taxon>
        <taxon>Euteleostomi</taxon>
        <taxon>Actinopterygii</taxon>
        <taxon>Neopterygii</taxon>
        <taxon>Teleostei</taxon>
        <taxon>Ostariophysi</taxon>
        <taxon>Cypriniformes</taxon>
        <taxon>Cyprinidae</taxon>
        <taxon>Labeoninae</taxon>
        <taxon>Labeonini</taxon>
        <taxon>Cirrhinus</taxon>
    </lineage>
</organism>
<comment type="caution">
    <text evidence="3">The sequence shown here is derived from an EMBL/GenBank/DDBJ whole genome shotgun (WGS) entry which is preliminary data.</text>
</comment>
<feature type="chain" id="PRO_5041735433" evidence="2">
    <location>
        <begin position="22"/>
        <end position="106"/>
    </location>
</feature>
<feature type="compositionally biased region" description="Polar residues" evidence="1">
    <location>
        <begin position="63"/>
        <end position="73"/>
    </location>
</feature>
<feature type="region of interest" description="Disordered" evidence="1">
    <location>
        <begin position="63"/>
        <end position="84"/>
    </location>
</feature>
<feature type="compositionally biased region" description="Basic and acidic residues" evidence="1">
    <location>
        <begin position="74"/>
        <end position="83"/>
    </location>
</feature>
<protein>
    <submittedName>
        <fullName evidence="3">Uncharacterized protein</fullName>
    </submittedName>
</protein>
<evidence type="ECO:0000256" key="1">
    <source>
        <dbReference type="SAM" id="MobiDB-lite"/>
    </source>
</evidence>
<dbReference type="Proteomes" id="UP001187343">
    <property type="component" value="Unassembled WGS sequence"/>
</dbReference>
<dbReference type="EMBL" id="JAUYZG010000017">
    <property type="protein sequence ID" value="KAK2884107.1"/>
    <property type="molecule type" value="Genomic_DNA"/>
</dbReference>
<keyword evidence="2" id="KW-0732">Signal</keyword>
<dbReference type="AlphaFoldDB" id="A0AA88TFY8"/>
<evidence type="ECO:0000256" key="2">
    <source>
        <dbReference type="SAM" id="SignalP"/>
    </source>
</evidence>
<keyword evidence="4" id="KW-1185">Reference proteome</keyword>
<sequence length="106" mass="12168">MGLLHSWIFLIAVEKVKMVFSWCILILRPETTGSHMKLFSSPSPTPVKSLFFPIHNYTESQFTTQKKQASSDPNLREIEGDGKRSKHFCSNWVQTKNFGVAQRKPL</sequence>
<evidence type="ECO:0000313" key="3">
    <source>
        <dbReference type="EMBL" id="KAK2884107.1"/>
    </source>
</evidence>
<name>A0AA88TFY8_9TELE</name>